<keyword evidence="2" id="KW-1185">Reference proteome</keyword>
<organism evidence="1 2">
    <name type="scientific">Paenibacillus aestuarii</name>
    <dbReference type="NCBI Taxonomy" id="516965"/>
    <lineage>
        <taxon>Bacteria</taxon>
        <taxon>Bacillati</taxon>
        <taxon>Bacillota</taxon>
        <taxon>Bacilli</taxon>
        <taxon>Bacillales</taxon>
        <taxon>Paenibacillaceae</taxon>
        <taxon>Paenibacillus</taxon>
    </lineage>
</organism>
<protein>
    <recommendedName>
        <fullName evidence="3">DUF2507 domain-containing protein</fullName>
    </recommendedName>
</protein>
<sequence>MLVTEESFVRVFNERSPSDAIVAAAGTLLARQQIDYLSDLVNYEIRFAKKELTSEDRDALLAFLNPLHKILSRALEGIINRKYLVVVRGEFVRDTQVQFEAGQSEGWHDTTGEHVLGVFEAECAGEAINQASVVCRVSEDNLAAYELSGFSNRSER</sequence>
<gene>
    <name evidence="1" type="ORF">ACFPOG_12880</name>
</gene>
<evidence type="ECO:0000313" key="2">
    <source>
        <dbReference type="Proteomes" id="UP001596044"/>
    </source>
</evidence>
<accession>A0ABW0K757</accession>
<dbReference type="EMBL" id="JBHSMJ010000017">
    <property type="protein sequence ID" value="MFC5449159.1"/>
    <property type="molecule type" value="Genomic_DNA"/>
</dbReference>
<name>A0ABW0K757_9BACL</name>
<evidence type="ECO:0000313" key="1">
    <source>
        <dbReference type="EMBL" id="MFC5449159.1"/>
    </source>
</evidence>
<dbReference type="Proteomes" id="UP001596044">
    <property type="component" value="Unassembled WGS sequence"/>
</dbReference>
<reference evidence="2" key="1">
    <citation type="journal article" date="2019" name="Int. J. Syst. Evol. Microbiol.">
        <title>The Global Catalogue of Microorganisms (GCM) 10K type strain sequencing project: providing services to taxonomists for standard genome sequencing and annotation.</title>
        <authorList>
            <consortium name="The Broad Institute Genomics Platform"/>
            <consortium name="The Broad Institute Genome Sequencing Center for Infectious Disease"/>
            <person name="Wu L."/>
            <person name="Ma J."/>
        </authorList>
    </citation>
    <scope>NUCLEOTIDE SEQUENCE [LARGE SCALE GENOMIC DNA]</scope>
    <source>
        <strain evidence="2">KACC 11904</strain>
    </source>
</reference>
<evidence type="ECO:0008006" key="3">
    <source>
        <dbReference type="Google" id="ProtNLM"/>
    </source>
</evidence>
<comment type="caution">
    <text evidence="1">The sequence shown here is derived from an EMBL/GenBank/DDBJ whole genome shotgun (WGS) entry which is preliminary data.</text>
</comment>
<proteinExistence type="predicted"/>